<dbReference type="PROSITE" id="PS51382">
    <property type="entry name" value="SPX"/>
    <property type="match status" value="1"/>
</dbReference>
<reference evidence="3 4" key="1">
    <citation type="journal article" date="2023" name="Hortic Res">
        <title>Pangenome of water caltrop reveals structural variations and asymmetric subgenome divergence after allopolyploidization.</title>
        <authorList>
            <person name="Zhang X."/>
            <person name="Chen Y."/>
            <person name="Wang L."/>
            <person name="Yuan Y."/>
            <person name="Fang M."/>
            <person name="Shi L."/>
            <person name="Lu R."/>
            <person name="Comes H.P."/>
            <person name="Ma Y."/>
            <person name="Chen Y."/>
            <person name="Huang G."/>
            <person name="Zhou Y."/>
            <person name="Zheng Z."/>
            <person name="Qiu Y."/>
        </authorList>
    </citation>
    <scope>NUCLEOTIDE SEQUENCE [LARGE SCALE GENOMIC DNA]</scope>
    <source>
        <tissue evidence="3">Roots</tissue>
    </source>
</reference>
<feature type="region of interest" description="Disordered" evidence="1">
    <location>
        <begin position="292"/>
        <end position="328"/>
    </location>
</feature>
<dbReference type="PANTHER" id="PTHR48477:SF1">
    <property type="entry name" value="PHOSPHATE TRANSPORTER PHO1"/>
    <property type="match status" value="1"/>
</dbReference>
<feature type="domain" description="SPX" evidence="2">
    <location>
        <begin position="91"/>
        <end position="461"/>
    </location>
</feature>
<dbReference type="AlphaFoldDB" id="A0AAN7QP19"/>
<gene>
    <name evidence="3" type="ORF">SAY87_030952</name>
</gene>
<dbReference type="PANTHER" id="PTHR48477">
    <property type="entry name" value="PHOSPHATE TRANSPORTER PHO1"/>
    <property type="match status" value="1"/>
</dbReference>
<evidence type="ECO:0000259" key="2">
    <source>
        <dbReference type="PROSITE" id="PS51382"/>
    </source>
</evidence>
<evidence type="ECO:0000256" key="1">
    <source>
        <dbReference type="SAM" id="MobiDB-lite"/>
    </source>
</evidence>
<organism evidence="3 4">
    <name type="scientific">Trapa incisa</name>
    <dbReference type="NCBI Taxonomy" id="236973"/>
    <lineage>
        <taxon>Eukaryota</taxon>
        <taxon>Viridiplantae</taxon>
        <taxon>Streptophyta</taxon>
        <taxon>Embryophyta</taxon>
        <taxon>Tracheophyta</taxon>
        <taxon>Spermatophyta</taxon>
        <taxon>Magnoliopsida</taxon>
        <taxon>eudicotyledons</taxon>
        <taxon>Gunneridae</taxon>
        <taxon>Pentapetalae</taxon>
        <taxon>rosids</taxon>
        <taxon>malvids</taxon>
        <taxon>Myrtales</taxon>
        <taxon>Lythraceae</taxon>
        <taxon>Trapa</taxon>
    </lineage>
</organism>
<dbReference type="Proteomes" id="UP001345219">
    <property type="component" value="Chromosome 24"/>
</dbReference>
<accession>A0AAN7QP19</accession>
<sequence length="476" mass="53241">MDLPFYNRTCIHTMERTSAVCSVIPILLLDDGILLFKGEVSSFDVGSEVVDPPKPATLPASQQSCTIRKGRGNTRVSRRAIRIRILSSRSKALSPSSISHLENQWKDAFINYRQLKKHIKKIKLSRRNRHPPDQRGDFFRRSIFDPDRSLVNARATMEDGGEEGEDELSENEIVQLFSEEDELQVNARATLKDGGEEGEDELSENEIVQLFSEEDELQVNARATLKDGGEEGEDELSENEIVQFFSEEDEVKEFYKLRESEFLERGEALNKQLQILLDLKQILIDRRKKSSSLRSLGSSGGSPSPWPSSGRNSDFSASDWPGECEGTPTETGEVIAALEKNGLSFEAAAARSKAKAGSNNGKPKTTVRIDVPAMTPTLAITAASNLWEDLVNNQKRDGQGDFVNRKKIQYAEKMIRGAFVELYRGLGLLKTYSSLNMTAFTKILKKFDKVARQEASGNYLKEVKKSEFVSSDKVSI</sequence>
<name>A0AAN7QP19_9MYRT</name>
<feature type="compositionally biased region" description="Low complexity" evidence="1">
    <location>
        <begin position="292"/>
        <end position="311"/>
    </location>
</feature>
<protein>
    <recommendedName>
        <fullName evidence="2">SPX domain-containing protein</fullName>
    </recommendedName>
</protein>
<evidence type="ECO:0000313" key="4">
    <source>
        <dbReference type="Proteomes" id="UP001345219"/>
    </source>
</evidence>
<dbReference type="EMBL" id="JAXIOK010000005">
    <property type="protein sequence ID" value="KAK4770420.1"/>
    <property type="molecule type" value="Genomic_DNA"/>
</dbReference>
<proteinExistence type="predicted"/>
<comment type="caution">
    <text evidence="3">The sequence shown here is derived from an EMBL/GenBank/DDBJ whole genome shotgun (WGS) entry which is preliminary data.</text>
</comment>
<dbReference type="Pfam" id="PF03105">
    <property type="entry name" value="SPX"/>
    <property type="match status" value="1"/>
</dbReference>
<dbReference type="InterPro" id="IPR052486">
    <property type="entry name" value="PHO1"/>
</dbReference>
<dbReference type="InterPro" id="IPR004331">
    <property type="entry name" value="SPX_dom"/>
</dbReference>
<evidence type="ECO:0000313" key="3">
    <source>
        <dbReference type="EMBL" id="KAK4770420.1"/>
    </source>
</evidence>
<dbReference type="GO" id="GO:0016036">
    <property type="term" value="P:cellular response to phosphate starvation"/>
    <property type="evidence" value="ECO:0007669"/>
    <property type="project" value="InterPro"/>
</dbReference>
<keyword evidence="4" id="KW-1185">Reference proteome</keyword>